<dbReference type="PANTHER" id="PTHR46558">
    <property type="entry name" value="TRACRIPTIONAL REGULATORY PROTEIN-RELATED-RELATED"/>
    <property type="match status" value="1"/>
</dbReference>
<dbReference type="InterPro" id="IPR001387">
    <property type="entry name" value="Cro/C1-type_HTH"/>
</dbReference>
<dbReference type="InterPro" id="IPR010982">
    <property type="entry name" value="Lambda_DNA-bd_dom_sf"/>
</dbReference>
<dbReference type="EMBL" id="DVHL01000021">
    <property type="protein sequence ID" value="HIR65757.1"/>
    <property type="molecule type" value="Genomic_DNA"/>
</dbReference>
<feature type="transmembrane region" description="Helical" evidence="2">
    <location>
        <begin position="115"/>
        <end position="139"/>
    </location>
</feature>
<evidence type="ECO:0000259" key="3">
    <source>
        <dbReference type="PROSITE" id="PS50943"/>
    </source>
</evidence>
<dbReference type="Pfam" id="PF01381">
    <property type="entry name" value="HTH_3"/>
    <property type="match status" value="1"/>
</dbReference>
<keyword evidence="2" id="KW-0472">Membrane</keyword>
<dbReference type="Proteomes" id="UP000824200">
    <property type="component" value="Unassembled WGS sequence"/>
</dbReference>
<dbReference type="CDD" id="cd00093">
    <property type="entry name" value="HTH_XRE"/>
    <property type="match status" value="1"/>
</dbReference>
<dbReference type="SMART" id="SM00530">
    <property type="entry name" value="HTH_XRE"/>
    <property type="match status" value="1"/>
</dbReference>
<dbReference type="Gene3D" id="1.10.260.40">
    <property type="entry name" value="lambda repressor-like DNA-binding domains"/>
    <property type="match status" value="1"/>
</dbReference>
<feature type="transmembrane region" description="Helical" evidence="2">
    <location>
        <begin position="175"/>
        <end position="193"/>
    </location>
</feature>
<feature type="domain" description="HTH cro/C1-type" evidence="3">
    <location>
        <begin position="39"/>
        <end position="93"/>
    </location>
</feature>
<reference evidence="4" key="1">
    <citation type="submission" date="2020-10" db="EMBL/GenBank/DDBJ databases">
        <authorList>
            <person name="Gilroy R."/>
        </authorList>
    </citation>
    <scope>NUCLEOTIDE SEQUENCE</scope>
    <source>
        <strain evidence="4">CHK121-14286</strain>
    </source>
</reference>
<keyword evidence="2" id="KW-0812">Transmembrane</keyword>
<evidence type="ECO:0000256" key="2">
    <source>
        <dbReference type="SAM" id="Phobius"/>
    </source>
</evidence>
<evidence type="ECO:0000256" key="1">
    <source>
        <dbReference type="ARBA" id="ARBA00023125"/>
    </source>
</evidence>
<dbReference type="PROSITE" id="PS50943">
    <property type="entry name" value="HTH_CROC1"/>
    <property type="match status" value="1"/>
</dbReference>
<organism evidence="4 5">
    <name type="scientific">Candidatus Fimimonas gallinarum</name>
    <dbReference type="NCBI Taxonomy" id="2840821"/>
    <lineage>
        <taxon>Bacteria</taxon>
        <taxon>Pseudomonadati</taxon>
        <taxon>Myxococcota</taxon>
        <taxon>Myxococcia</taxon>
        <taxon>Myxococcales</taxon>
        <taxon>Cystobacterineae</taxon>
        <taxon>Myxococcaceae</taxon>
        <taxon>Myxococcaceae incertae sedis</taxon>
        <taxon>Candidatus Fimimonas</taxon>
    </lineage>
</organism>
<evidence type="ECO:0000313" key="5">
    <source>
        <dbReference type="Proteomes" id="UP000824200"/>
    </source>
</evidence>
<name>A0A9D1E3F0_9BACT</name>
<accession>A0A9D1E3F0</accession>
<protein>
    <submittedName>
        <fullName evidence="4">Helix-turn-helix transcriptional regulator</fullName>
    </submittedName>
</protein>
<evidence type="ECO:0000313" key="4">
    <source>
        <dbReference type="EMBL" id="HIR65757.1"/>
    </source>
</evidence>
<proteinExistence type="predicted"/>
<keyword evidence="1" id="KW-0238">DNA-binding</keyword>
<reference evidence="4" key="2">
    <citation type="journal article" date="2021" name="PeerJ">
        <title>Extensive microbial diversity within the chicken gut microbiome revealed by metagenomics and culture.</title>
        <authorList>
            <person name="Gilroy R."/>
            <person name="Ravi A."/>
            <person name="Getino M."/>
            <person name="Pursley I."/>
            <person name="Horton D.L."/>
            <person name="Alikhan N.F."/>
            <person name="Baker D."/>
            <person name="Gharbi K."/>
            <person name="Hall N."/>
            <person name="Watson M."/>
            <person name="Adriaenssens E.M."/>
            <person name="Foster-Nyarko E."/>
            <person name="Jarju S."/>
            <person name="Secka A."/>
            <person name="Antonio M."/>
            <person name="Oren A."/>
            <person name="Chaudhuri R.R."/>
            <person name="La Ragione R."/>
            <person name="Hildebrand F."/>
            <person name="Pallen M.J."/>
        </authorList>
    </citation>
    <scope>NUCLEOTIDE SEQUENCE</scope>
    <source>
        <strain evidence="4">CHK121-14286</strain>
    </source>
</reference>
<dbReference type="AlphaFoldDB" id="A0A9D1E3F0"/>
<gene>
    <name evidence="4" type="ORF">IAC95_02575</name>
</gene>
<dbReference type="SUPFAM" id="SSF47413">
    <property type="entry name" value="lambda repressor-like DNA-binding domains"/>
    <property type="match status" value="1"/>
</dbReference>
<sequence length="229" mass="26027">MSKWVAFDGENCYNNGMENQNDNKIVNADQLKGIIAKNLSRFRKAAGITQQQLAQQINYSDKAVSKWERGEGIPDVVVLKTLADMYGVTVNDFLVEHKEQPLGKSSLKTLIAKRWLVALLSAGLVWLVATVVTVVWLFVDKTVPVAKYAYICALPVSLTVLLVFSCLWCKLWERCVVASLLMWSLCLLIHIFLNFSNAWLIYIIGAAVQLLIILWYLLRFFVLKDKNRQ</sequence>
<feature type="transmembrane region" description="Helical" evidence="2">
    <location>
        <begin position="199"/>
        <end position="218"/>
    </location>
</feature>
<dbReference type="GO" id="GO:0003677">
    <property type="term" value="F:DNA binding"/>
    <property type="evidence" value="ECO:0007669"/>
    <property type="project" value="UniProtKB-KW"/>
</dbReference>
<dbReference type="PANTHER" id="PTHR46558:SF11">
    <property type="entry name" value="HTH-TYPE TRANSCRIPTIONAL REGULATOR XRE"/>
    <property type="match status" value="1"/>
</dbReference>
<comment type="caution">
    <text evidence="4">The sequence shown here is derived from an EMBL/GenBank/DDBJ whole genome shotgun (WGS) entry which is preliminary data.</text>
</comment>
<keyword evidence="2" id="KW-1133">Transmembrane helix</keyword>
<feature type="transmembrane region" description="Helical" evidence="2">
    <location>
        <begin position="145"/>
        <end position="168"/>
    </location>
</feature>